<comment type="caution">
    <text evidence="1">The sequence shown here is derived from an EMBL/GenBank/DDBJ whole genome shotgun (WGS) entry which is preliminary data.</text>
</comment>
<evidence type="ECO:0000313" key="2">
    <source>
        <dbReference type="Proteomes" id="UP000499080"/>
    </source>
</evidence>
<dbReference type="OrthoDB" id="6780827at2759"/>
<dbReference type="Proteomes" id="UP000499080">
    <property type="component" value="Unassembled WGS sequence"/>
</dbReference>
<name>A0A4Y2CM60_ARAVE</name>
<dbReference type="AlphaFoldDB" id="A0A4Y2CM60"/>
<evidence type="ECO:0008006" key="3">
    <source>
        <dbReference type="Google" id="ProtNLM"/>
    </source>
</evidence>
<sequence length="190" mass="21967">MLIFAEIKLGGPARKFYKSSLKKNNELNYDTLKNSMLTSFRENSSFAADFARFSSAQQFEHESMRDFSIRLEILINKSFDQENDDSEVFNKSKMKIILSQFASGLKQNKNTLLRIHNSKNFKDAVDFTVRVEKSLNMQCPNLNTLATSPQTNELANLTKQQNDCFAILNIMMEQMEVLSDQLSKLRKRQD</sequence>
<protein>
    <recommendedName>
        <fullName evidence="3">Retrotransposon gag domain-containing protein</fullName>
    </recommendedName>
</protein>
<proteinExistence type="predicted"/>
<keyword evidence="2" id="KW-1185">Reference proteome</keyword>
<reference evidence="1 2" key="1">
    <citation type="journal article" date="2019" name="Sci. Rep.">
        <title>Orb-weaving spider Araneus ventricosus genome elucidates the spidroin gene catalogue.</title>
        <authorList>
            <person name="Kono N."/>
            <person name="Nakamura H."/>
            <person name="Ohtoshi R."/>
            <person name="Moran D.A.P."/>
            <person name="Shinohara A."/>
            <person name="Yoshida Y."/>
            <person name="Fujiwara M."/>
            <person name="Mori M."/>
            <person name="Tomita M."/>
            <person name="Arakawa K."/>
        </authorList>
    </citation>
    <scope>NUCLEOTIDE SEQUENCE [LARGE SCALE GENOMIC DNA]</scope>
</reference>
<organism evidence="1 2">
    <name type="scientific">Araneus ventricosus</name>
    <name type="common">Orbweaver spider</name>
    <name type="synonym">Epeira ventricosa</name>
    <dbReference type="NCBI Taxonomy" id="182803"/>
    <lineage>
        <taxon>Eukaryota</taxon>
        <taxon>Metazoa</taxon>
        <taxon>Ecdysozoa</taxon>
        <taxon>Arthropoda</taxon>
        <taxon>Chelicerata</taxon>
        <taxon>Arachnida</taxon>
        <taxon>Araneae</taxon>
        <taxon>Araneomorphae</taxon>
        <taxon>Entelegynae</taxon>
        <taxon>Araneoidea</taxon>
        <taxon>Araneidae</taxon>
        <taxon>Araneus</taxon>
    </lineage>
</organism>
<dbReference type="EMBL" id="BGPR01000215">
    <property type="protein sequence ID" value="GBM05491.1"/>
    <property type="molecule type" value="Genomic_DNA"/>
</dbReference>
<evidence type="ECO:0000313" key="1">
    <source>
        <dbReference type="EMBL" id="GBM05491.1"/>
    </source>
</evidence>
<gene>
    <name evidence="1" type="ORF">AVEN_94777_1</name>
</gene>
<accession>A0A4Y2CM60</accession>